<dbReference type="Pfam" id="PF22381">
    <property type="entry name" value="Staph_reg_Sar_Rot"/>
    <property type="match status" value="1"/>
</dbReference>
<dbReference type="PROSITE" id="PS50995">
    <property type="entry name" value="HTH_MARR_2"/>
    <property type="match status" value="1"/>
</dbReference>
<accession>A0ABN0TUC8</accession>
<dbReference type="RefSeq" id="WP_343821163.1">
    <property type="nucleotide sequence ID" value="NZ_BAAAFN010000015.1"/>
</dbReference>
<evidence type="ECO:0000256" key="4">
    <source>
        <dbReference type="ARBA" id="ARBA00023125"/>
    </source>
</evidence>
<dbReference type="PRINTS" id="PR00598">
    <property type="entry name" value="HTHMARR"/>
</dbReference>
<evidence type="ECO:0000256" key="2">
    <source>
        <dbReference type="ARBA" id="ARBA00022490"/>
    </source>
</evidence>
<dbReference type="InterPro" id="IPR055166">
    <property type="entry name" value="Transc_reg_Sar_Rot_HTH"/>
</dbReference>
<comment type="caution">
    <text evidence="7">The sequence shown here is derived from an EMBL/GenBank/DDBJ whole genome shotgun (WGS) entry which is preliminary data.</text>
</comment>
<feature type="domain" description="HTH marR-type" evidence="6">
    <location>
        <begin position="19"/>
        <end position="149"/>
    </location>
</feature>
<protein>
    <submittedName>
        <fullName evidence="7">MarR family transcriptional regulator</fullName>
    </submittedName>
</protein>
<comment type="subcellular location">
    <subcellularLocation>
        <location evidence="1">Cytoplasm</location>
    </subcellularLocation>
</comment>
<evidence type="ECO:0000256" key="3">
    <source>
        <dbReference type="ARBA" id="ARBA00023015"/>
    </source>
</evidence>
<dbReference type="InterPro" id="IPR000835">
    <property type="entry name" value="HTH_MarR-typ"/>
</dbReference>
<evidence type="ECO:0000259" key="6">
    <source>
        <dbReference type="PROSITE" id="PS50995"/>
    </source>
</evidence>
<organism evidence="7 8">
    <name type="scientific">Castellaniella daejeonensis</name>
    <dbReference type="NCBI Taxonomy" id="659013"/>
    <lineage>
        <taxon>Bacteria</taxon>
        <taxon>Pseudomonadati</taxon>
        <taxon>Pseudomonadota</taxon>
        <taxon>Betaproteobacteria</taxon>
        <taxon>Burkholderiales</taxon>
        <taxon>Alcaligenaceae</taxon>
        <taxon>Castellaniella</taxon>
    </lineage>
</organism>
<dbReference type="SUPFAM" id="SSF46785">
    <property type="entry name" value="Winged helix' DNA-binding domain"/>
    <property type="match status" value="1"/>
</dbReference>
<dbReference type="InterPro" id="IPR039422">
    <property type="entry name" value="MarR/SlyA-like"/>
</dbReference>
<keyword evidence="2" id="KW-0963">Cytoplasm</keyword>
<sequence length="165" mass="17929">MNRSNRSAAAASPASPRLDAQLCFALYSAQLAMGKIYRKLLSDLGLTYPQYLVMLVLWEADGMTVTALGERLYLDSATLTPLLKRLQSMGLLRRDRAANDQRQVRVTLTQTGSDLRGRAAGVQDGVLCATGCTPGHARVLKAELEELRAHLLAASSPMENRTAPD</sequence>
<dbReference type="EMBL" id="BAAAFN010000015">
    <property type="protein sequence ID" value="GAA0230426.1"/>
    <property type="molecule type" value="Genomic_DNA"/>
</dbReference>
<dbReference type="PANTHER" id="PTHR33164:SF5">
    <property type="entry name" value="ORGANIC HYDROPEROXIDE RESISTANCE TRANSCRIPTIONAL REGULATOR"/>
    <property type="match status" value="1"/>
</dbReference>
<keyword evidence="3" id="KW-0805">Transcription regulation</keyword>
<gene>
    <name evidence="7" type="ORF">GCM10009125_19180</name>
</gene>
<proteinExistence type="predicted"/>
<dbReference type="InterPro" id="IPR036388">
    <property type="entry name" value="WH-like_DNA-bd_sf"/>
</dbReference>
<dbReference type="InterPro" id="IPR036390">
    <property type="entry name" value="WH_DNA-bd_sf"/>
</dbReference>
<evidence type="ECO:0000313" key="8">
    <source>
        <dbReference type="Proteomes" id="UP001501176"/>
    </source>
</evidence>
<dbReference type="SMART" id="SM00347">
    <property type="entry name" value="HTH_MARR"/>
    <property type="match status" value="1"/>
</dbReference>
<evidence type="ECO:0000313" key="7">
    <source>
        <dbReference type="EMBL" id="GAA0230426.1"/>
    </source>
</evidence>
<keyword evidence="4" id="KW-0238">DNA-binding</keyword>
<dbReference type="Gene3D" id="1.10.10.10">
    <property type="entry name" value="Winged helix-like DNA-binding domain superfamily/Winged helix DNA-binding domain"/>
    <property type="match status" value="1"/>
</dbReference>
<reference evidence="7 8" key="1">
    <citation type="journal article" date="2019" name="Int. J. Syst. Evol. Microbiol.">
        <title>The Global Catalogue of Microorganisms (GCM) 10K type strain sequencing project: providing services to taxonomists for standard genome sequencing and annotation.</title>
        <authorList>
            <consortium name="The Broad Institute Genomics Platform"/>
            <consortium name="The Broad Institute Genome Sequencing Center for Infectious Disease"/>
            <person name="Wu L."/>
            <person name="Ma J."/>
        </authorList>
    </citation>
    <scope>NUCLEOTIDE SEQUENCE [LARGE SCALE GENOMIC DNA]</scope>
    <source>
        <strain evidence="7 8">JCM 16240</strain>
    </source>
</reference>
<evidence type="ECO:0000256" key="1">
    <source>
        <dbReference type="ARBA" id="ARBA00004496"/>
    </source>
</evidence>
<keyword evidence="8" id="KW-1185">Reference proteome</keyword>
<name>A0ABN0TUC8_9BURK</name>
<evidence type="ECO:0000256" key="5">
    <source>
        <dbReference type="ARBA" id="ARBA00023163"/>
    </source>
</evidence>
<dbReference type="PANTHER" id="PTHR33164">
    <property type="entry name" value="TRANSCRIPTIONAL REGULATOR, MARR FAMILY"/>
    <property type="match status" value="1"/>
</dbReference>
<dbReference type="Proteomes" id="UP001501176">
    <property type="component" value="Unassembled WGS sequence"/>
</dbReference>
<keyword evidence="5" id="KW-0804">Transcription</keyword>